<dbReference type="Pfam" id="PF00773">
    <property type="entry name" value="RNB"/>
    <property type="match status" value="1"/>
</dbReference>
<evidence type="ECO:0000256" key="5">
    <source>
        <dbReference type="ARBA" id="ARBA00022722"/>
    </source>
</evidence>
<dbReference type="SUPFAM" id="SSF50249">
    <property type="entry name" value="Nucleic acid-binding proteins"/>
    <property type="match status" value="4"/>
</dbReference>
<dbReference type="EC" id="3.1.13.1" evidence="3"/>
<dbReference type="SMART" id="SM00357">
    <property type="entry name" value="CSP"/>
    <property type="match status" value="1"/>
</dbReference>
<dbReference type="PANTHER" id="PTHR23355">
    <property type="entry name" value="RIBONUCLEASE"/>
    <property type="match status" value="1"/>
</dbReference>
<dbReference type="InterPro" id="IPR012340">
    <property type="entry name" value="NA-bd_OB-fold"/>
</dbReference>
<dbReference type="GO" id="GO:0006402">
    <property type="term" value="P:mRNA catabolic process"/>
    <property type="evidence" value="ECO:0007669"/>
    <property type="project" value="TreeGrafter"/>
</dbReference>
<keyword evidence="8" id="KW-0694">RNA-binding</keyword>
<dbReference type="GO" id="GO:0008859">
    <property type="term" value="F:exoribonuclease II activity"/>
    <property type="evidence" value="ECO:0007669"/>
    <property type="project" value="UniProtKB-EC"/>
</dbReference>
<dbReference type="NCBIfam" id="TIGR02063">
    <property type="entry name" value="RNase_R"/>
    <property type="match status" value="1"/>
</dbReference>
<name>A0A0F9MJ88_9ZZZZ</name>
<dbReference type="InterPro" id="IPR013223">
    <property type="entry name" value="RNase_B_OB_dom"/>
</dbReference>
<reference evidence="10" key="1">
    <citation type="journal article" date="2015" name="Nature">
        <title>Complex archaea that bridge the gap between prokaryotes and eukaryotes.</title>
        <authorList>
            <person name="Spang A."/>
            <person name="Saw J.H."/>
            <person name="Jorgensen S.L."/>
            <person name="Zaremba-Niedzwiedzka K."/>
            <person name="Martijn J."/>
            <person name="Lind A.E."/>
            <person name="van Eijk R."/>
            <person name="Schleper C."/>
            <person name="Guy L."/>
            <person name="Ettema T.J."/>
        </authorList>
    </citation>
    <scope>NUCLEOTIDE SEQUENCE</scope>
</reference>
<feature type="domain" description="S1 motif" evidence="9">
    <location>
        <begin position="608"/>
        <end position="688"/>
    </location>
</feature>
<evidence type="ECO:0000259" key="9">
    <source>
        <dbReference type="PROSITE" id="PS50126"/>
    </source>
</evidence>
<evidence type="ECO:0000256" key="6">
    <source>
        <dbReference type="ARBA" id="ARBA00022801"/>
    </source>
</evidence>
<evidence type="ECO:0000256" key="1">
    <source>
        <dbReference type="ARBA" id="ARBA00001849"/>
    </source>
</evidence>
<evidence type="ECO:0000256" key="4">
    <source>
        <dbReference type="ARBA" id="ARBA00022490"/>
    </source>
</evidence>
<dbReference type="Pfam" id="PF17876">
    <property type="entry name" value="CSD2"/>
    <property type="match status" value="1"/>
</dbReference>
<dbReference type="InterPro" id="IPR003029">
    <property type="entry name" value="S1_domain"/>
</dbReference>
<dbReference type="InterPro" id="IPR004476">
    <property type="entry name" value="RNase_II/RNase_R"/>
</dbReference>
<dbReference type="SMART" id="SM00955">
    <property type="entry name" value="RNB"/>
    <property type="match status" value="1"/>
</dbReference>
<keyword evidence="6" id="KW-0378">Hydrolase</keyword>
<dbReference type="InterPro" id="IPR011129">
    <property type="entry name" value="CSD"/>
</dbReference>
<evidence type="ECO:0000256" key="7">
    <source>
        <dbReference type="ARBA" id="ARBA00022839"/>
    </source>
</evidence>
<evidence type="ECO:0000256" key="3">
    <source>
        <dbReference type="ARBA" id="ARBA00012163"/>
    </source>
</evidence>
<organism evidence="10">
    <name type="scientific">marine sediment metagenome</name>
    <dbReference type="NCBI Taxonomy" id="412755"/>
    <lineage>
        <taxon>unclassified sequences</taxon>
        <taxon>metagenomes</taxon>
        <taxon>ecological metagenomes</taxon>
    </lineage>
</organism>
<dbReference type="NCBIfam" id="TIGR00358">
    <property type="entry name" value="3_prime_RNase"/>
    <property type="match status" value="1"/>
</dbReference>
<comment type="catalytic activity">
    <reaction evidence="1">
        <text>Exonucleolytic cleavage in the 3'- to 5'-direction to yield nucleoside 5'-phosphates.</text>
        <dbReference type="EC" id="3.1.13.1"/>
    </reaction>
</comment>
<keyword evidence="5" id="KW-0540">Nuclease</keyword>
<gene>
    <name evidence="10" type="ORF">LCGC14_1067170</name>
</gene>
<dbReference type="Gene3D" id="2.40.50.140">
    <property type="entry name" value="Nucleic acid-binding proteins"/>
    <property type="match status" value="2"/>
</dbReference>
<dbReference type="InterPro" id="IPR011805">
    <property type="entry name" value="RNase_R"/>
</dbReference>
<dbReference type="HAMAP" id="MF_01895">
    <property type="entry name" value="RNase_R"/>
    <property type="match status" value="1"/>
</dbReference>
<dbReference type="InterPro" id="IPR001900">
    <property type="entry name" value="RNase_II/R"/>
</dbReference>
<dbReference type="Pfam" id="PF08206">
    <property type="entry name" value="OB_RNB"/>
    <property type="match status" value="1"/>
</dbReference>
<proteinExistence type="inferred from homology"/>
<dbReference type="InterPro" id="IPR040476">
    <property type="entry name" value="CSD2"/>
</dbReference>
<dbReference type="AlphaFoldDB" id="A0A0F9MJ88"/>
<dbReference type="CDD" id="cd04471">
    <property type="entry name" value="S1_RNase_R"/>
    <property type="match status" value="1"/>
</dbReference>
<dbReference type="GO" id="GO:0003723">
    <property type="term" value="F:RNA binding"/>
    <property type="evidence" value="ECO:0007669"/>
    <property type="project" value="UniProtKB-KW"/>
</dbReference>
<keyword evidence="4" id="KW-0963">Cytoplasm</keyword>
<comment type="caution">
    <text evidence="10">The sequence shown here is derived from an EMBL/GenBank/DDBJ whole genome shotgun (WGS) entry which is preliminary data.</text>
</comment>
<accession>A0A0F9MJ88</accession>
<keyword evidence="7" id="KW-0269">Exonuclease</keyword>
<dbReference type="SMART" id="SM00316">
    <property type="entry name" value="S1"/>
    <property type="match status" value="2"/>
</dbReference>
<dbReference type="InterPro" id="IPR050180">
    <property type="entry name" value="RNR_Ribonuclease"/>
</dbReference>
<evidence type="ECO:0000256" key="8">
    <source>
        <dbReference type="ARBA" id="ARBA00022884"/>
    </source>
</evidence>
<evidence type="ECO:0000313" key="10">
    <source>
        <dbReference type="EMBL" id="KKN07410.1"/>
    </source>
</evidence>
<dbReference type="Pfam" id="PF00575">
    <property type="entry name" value="S1"/>
    <property type="match status" value="1"/>
</dbReference>
<dbReference type="PANTHER" id="PTHR23355:SF9">
    <property type="entry name" value="DIS3-LIKE EXONUCLEASE 2"/>
    <property type="match status" value="1"/>
</dbReference>
<dbReference type="PROSITE" id="PS50126">
    <property type="entry name" value="S1"/>
    <property type="match status" value="1"/>
</dbReference>
<evidence type="ECO:0000256" key="2">
    <source>
        <dbReference type="ARBA" id="ARBA00004496"/>
    </source>
</evidence>
<dbReference type="EMBL" id="LAZR01004574">
    <property type="protein sequence ID" value="KKN07410.1"/>
    <property type="molecule type" value="Genomic_DNA"/>
</dbReference>
<comment type="subcellular location">
    <subcellularLocation>
        <location evidence="2">Cytoplasm</location>
    </subcellularLocation>
</comment>
<dbReference type="GO" id="GO:0005829">
    <property type="term" value="C:cytosol"/>
    <property type="evidence" value="ECO:0007669"/>
    <property type="project" value="TreeGrafter"/>
</dbReference>
<protein>
    <recommendedName>
        <fullName evidence="3">exoribonuclease II</fullName>
        <ecNumber evidence="3">3.1.13.1</ecNumber>
    </recommendedName>
</protein>
<sequence length="688" mass="78387">MQLTSKIKKLLGKDSYVPATAEQIYKQLKEPHLPKAQFEKALEILEAESRIQIVNKKFVLAQKSANVFQGRFDANTKGYGFVINPDSDIYVRSDKVGGALNGDIVEVIVTKKAGGRRLSGKIVKILERSKTSIIGRVEIRDSSKWLIPSDKRVHNKFLINKPAEVKDGQMIVAEITKYPPKGLVSLTEILGDEGSLDVEIEVIIREHELSTKWSPKAVEQENKLPAKVDSIDLKDRKDYRDDYVVTIDGLDAKDFDDAVSLSKKGNKYHLTVHIADVSAYVPEGSPLDEEALLRGNSTYLPDRVIPMFPFKLSNNLASLNPDVDRLVVSVESIINENGDVESFEINKGVIKSKARLTYEEVDTALESGNFKNDEQKTLLSSLLELQKKLEKQRLENGSLVFETIEPKILFDEENNPIDLVMRERSDATAIIEEVMILTNIIVAKYMSKRKYPIVYRFHEEPAEDALSEIEGLLRAFNYPVQDLKNVEHKTYQNLIKFAHNRKDKLLINSVVIRSMQKAKYSTTKKSHFGLALKHYCHFTSPIRRYSDLVVHRQIKRMLANDFDFNKTEVTGKYQEVAENISFTETESIAAERESKDLMIASFMKDKVGEEYEAIITGVTSFGLFVQIPNSAEGLVHITSLRDDYYIFEPERYSIRGRRTKKVYRLGQKIKVQLINVIIGERQLDFEII</sequence>